<dbReference type="AlphaFoldDB" id="A0A6P1P0V6"/>
<dbReference type="Pfam" id="PF19408">
    <property type="entry name" value="PKD_6"/>
    <property type="match status" value="1"/>
</dbReference>
<dbReference type="Proteomes" id="UP000464214">
    <property type="component" value="Chromosome"/>
</dbReference>
<dbReference type="EMBL" id="CP047897">
    <property type="protein sequence ID" value="QHL87063.1"/>
    <property type="molecule type" value="Genomic_DNA"/>
</dbReference>
<evidence type="ECO:0000259" key="2">
    <source>
        <dbReference type="Pfam" id="PF19408"/>
    </source>
</evidence>
<dbReference type="InterPro" id="IPR013783">
    <property type="entry name" value="Ig-like_fold"/>
</dbReference>
<feature type="domain" description="PKD-like" evidence="2">
    <location>
        <begin position="170"/>
        <end position="229"/>
    </location>
</feature>
<gene>
    <name evidence="3" type="ORF">GU926_06270</name>
</gene>
<feature type="domain" description="Secretion system C-terminal sorting" evidence="1">
    <location>
        <begin position="359"/>
        <end position="430"/>
    </location>
</feature>
<dbReference type="Gene3D" id="2.60.40.10">
    <property type="entry name" value="Immunoglobulins"/>
    <property type="match status" value="1"/>
</dbReference>
<evidence type="ECO:0000259" key="1">
    <source>
        <dbReference type="Pfam" id="PF18962"/>
    </source>
</evidence>
<sequence>MSASVLNEYYIRLTFKVVNYYQNAGMDYLGCQMPDGAGVVSSGVSFKSPSSLIFEIQNGTNVTNKNQNLFYGVKLVSIDEKSQFKSGAALPNNNIYTIDMSLYEFSLLNSLKLAVRAGGDGGGGGNEKFFPVLIDVSSCKSGFSAKLAAFTPKKIALASGLSTPMAGDIVQYTIPQDSDRPQLTYNWGVPDVNDALGTSPGWQILGGQGTNTVTVKVGNGSGSMRVEVTDPSLPLGARTNVRTMPVTVVPNPLPVELVQFEGVAQPDGVHLRWSTATEIDNDRFEVERSIDGKNFVKIGEVKGTGNSNTLQTYFFKDGQAPAGIYYYRLNQIDFDQDQEYSKVISVKTAKAISHGALSIFPNPITQGTVTIKYPSNASISQSTLQLVDLNGRVVYSRVVDNTAGEVNLEVGQLGLRKGLYLVNLATGSHVQRLRFLIQ</sequence>
<dbReference type="KEGG" id="nib:GU926_06270"/>
<dbReference type="RefSeq" id="WP_160690079.1">
    <property type="nucleotide sequence ID" value="NZ_CP047897.1"/>
</dbReference>
<dbReference type="InterPro" id="IPR045829">
    <property type="entry name" value="PKD_6"/>
</dbReference>
<dbReference type="NCBIfam" id="TIGR04183">
    <property type="entry name" value="Por_Secre_tail"/>
    <property type="match status" value="1"/>
</dbReference>
<reference evidence="3 4" key="1">
    <citation type="submission" date="2020-01" db="EMBL/GenBank/DDBJ databases">
        <authorList>
            <person name="Kim M."/>
        </authorList>
    </citation>
    <scope>NUCLEOTIDE SEQUENCE [LARGE SCALE GENOMIC DNA]</scope>
    <source>
        <strain evidence="3 4">BT10</strain>
    </source>
</reference>
<proteinExistence type="predicted"/>
<organism evidence="3 4">
    <name type="scientific">Nibribacter ruber</name>
    <dbReference type="NCBI Taxonomy" id="2698458"/>
    <lineage>
        <taxon>Bacteria</taxon>
        <taxon>Pseudomonadati</taxon>
        <taxon>Bacteroidota</taxon>
        <taxon>Cytophagia</taxon>
        <taxon>Cytophagales</taxon>
        <taxon>Hymenobacteraceae</taxon>
        <taxon>Nibribacter</taxon>
    </lineage>
</organism>
<dbReference type="InterPro" id="IPR026444">
    <property type="entry name" value="Secre_tail"/>
</dbReference>
<protein>
    <submittedName>
        <fullName evidence="3">T9SS type A sorting domain-containing protein</fullName>
    </submittedName>
</protein>
<evidence type="ECO:0000313" key="3">
    <source>
        <dbReference type="EMBL" id="QHL87063.1"/>
    </source>
</evidence>
<name>A0A6P1P0V6_9BACT</name>
<accession>A0A6P1P0V6</accession>
<dbReference type="Pfam" id="PF18962">
    <property type="entry name" value="Por_Secre_tail"/>
    <property type="match status" value="1"/>
</dbReference>
<evidence type="ECO:0000313" key="4">
    <source>
        <dbReference type="Proteomes" id="UP000464214"/>
    </source>
</evidence>
<keyword evidence="4" id="KW-1185">Reference proteome</keyword>